<reference evidence="2" key="2">
    <citation type="journal article" date="2015" name="Data Brief">
        <title>Shoot transcriptome of the giant reed, Arundo donax.</title>
        <authorList>
            <person name="Barrero R.A."/>
            <person name="Guerrero F.D."/>
            <person name="Moolhuijzen P."/>
            <person name="Goolsby J.A."/>
            <person name="Tidwell J."/>
            <person name="Bellgard S.E."/>
            <person name="Bellgard M.I."/>
        </authorList>
    </citation>
    <scope>NUCLEOTIDE SEQUENCE</scope>
    <source>
        <tissue evidence="2">Shoot tissue taken approximately 20 cm above the soil surface</tissue>
    </source>
</reference>
<reference evidence="2" key="1">
    <citation type="submission" date="2014-09" db="EMBL/GenBank/DDBJ databases">
        <authorList>
            <person name="Magalhaes I.L.F."/>
            <person name="Oliveira U."/>
            <person name="Santos F.R."/>
            <person name="Vidigal T.H.D.A."/>
            <person name="Brescovit A.D."/>
            <person name="Santos A.J."/>
        </authorList>
    </citation>
    <scope>NUCLEOTIDE SEQUENCE</scope>
    <source>
        <tissue evidence="2">Shoot tissue taken approximately 20 cm above the soil surface</tissue>
    </source>
</reference>
<dbReference type="AlphaFoldDB" id="A0A0A8YD07"/>
<name>A0A0A8YD07_ARUDO</name>
<proteinExistence type="predicted"/>
<evidence type="ECO:0000256" key="1">
    <source>
        <dbReference type="SAM" id="MobiDB-lite"/>
    </source>
</evidence>
<evidence type="ECO:0000313" key="2">
    <source>
        <dbReference type="EMBL" id="JAD23669.1"/>
    </source>
</evidence>
<feature type="region of interest" description="Disordered" evidence="1">
    <location>
        <begin position="68"/>
        <end position="90"/>
    </location>
</feature>
<protein>
    <submittedName>
        <fullName evidence="2">Uncharacterized protein</fullName>
    </submittedName>
</protein>
<dbReference type="EMBL" id="GBRH01274226">
    <property type="protein sequence ID" value="JAD23669.1"/>
    <property type="molecule type" value="Transcribed_RNA"/>
</dbReference>
<sequence>MASSSPLPIGASLRPLCLLSGTAPALCLSSSASSPRLAASREPRPLFAPSQRSHGWVRRRLGFVLGHAARSGPGRRSAGKRGEESGSGAAAVALRKEAAAAARGRSLCIIDGGGGRVGAHQWCFSSG</sequence>
<accession>A0A0A8YD07</accession>
<organism evidence="2">
    <name type="scientific">Arundo donax</name>
    <name type="common">Giant reed</name>
    <name type="synonym">Donax arundinaceus</name>
    <dbReference type="NCBI Taxonomy" id="35708"/>
    <lineage>
        <taxon>Eukaryota</taxon>
        <taxon>Viridiplantae</taxon>
        <taxon>Streptophyta</taxon>
        <taxon>Embryophyta</taxon>
        <taxon>Tracheophyta</taxon>
        <taxon>Spermatophyta</taxon>
        <taxon>Magnoliopsida</taxon>
        <taxon>Liliopsida</taxon>
        <taxon>Poales</taxon>
        <taxon>Poaceae</taxon>
        <taxon>PACMAD clade</taxon>
        <taxon>Arundinoideae</taxon>
        <taxon>Arundineae</taxon>
        <taxon>Arundo</taxon>
    </lineage>
</organism>